<name>A0A1M6DGE3_9FLAO</name>
<reference evidence="2 3" key="1">
    <citation type="submission" date="2016-11" db="EMBL/GenBank/DDBJ databases">
        <authorList>
            <person name="Jaros S."/>
            <person name="Januszkiewicz K."/>
            <person name="Wedrychowicz H."/>
        </authorList>
    </citation>
    <scope>NUCLEOTIDE SEQUENCE [LARGE SCALE GENOMIC DNA]</scope>
    <source>
        <strain evidence="2 3">CGMCC 1.12213</strain>
    </source>
</reference>
<accession>A0A1M6DGE3</accession>
<dbReference type="Proteomes" id="UP000184396">
    <property type="component" value="Unassembled WGS sequence"/>
</dbReference>
<protein>
    <recommendedName>
        <fullName evidence="4">DUF1735 domain-containing protein</fullName>
    </recommendedName>
</protein>
<dbReference type="EMBL" id="FQYK01000003">
    <property type="protein sequence ID" value="SHI72099.1"/>
    <property type="molecule type" value="Genomic_DNA"/>
</dbReference>
<evidence type="ECO:0000313" key="2">
    <source>
        <dbReference type="EMBL" id="SHI72099.1"/>
    </source>
</evidence>
<evidence type="ECO:0008006" key="4">
    <source>
        <dbReference type="Google" id="ProtNLM"/>
    </source>
</evidence>
<gene>
    <name evidence="2" type="ORF">SAMN05216261_1534</name>
</gene>
<evidence type="ECO:0000256" key="1">
    <source>
        <dbReference type="SAM" id="SignalP"/>
    </source>
</evidence>
<evidence type="ECO:0000313" key="3">
    <source>
        <dbReference type="Proteomes" id="UP000184396"/>
    </source>
</evidence>
<dbReference type="AlphaFoldDB" id="A0A1M6DGE3"/>
<feature type="chain" id="PRO_5009916716" description="DUF1735 domain-containing protein" evidence="1">
    <location>
        <begin position="18"/>
        <end position="177"/>
    </location>
</feature>
<keyword evidence="1" id="KW-0732">Signal</keyword>
<keyword evidence="3" id="KW-1185">Reference proteome</keyword>
<dbReference type="OrthoDB" id="672279at2"/>
<dbReference type="eggNOG" id="ENOG5030GUS">
    <property type="taxonomic scope" value="Bacteria"/>
</dbReference>
<sequence length="177" mass="19995">MKAKCYLLILFFLPLLNCDVVDELTKFDLDYDTSYTLNPVPVVGVPVSLFTSDIETNTETTFENNNTNANGIESIKLKSLKLVISSPETGNFNFLKYIQIYISTENVEEVEIANLFDIQNTNANSLELNTINVELKNYLQEDAFKLRIAAVADETTSEFYDIDFFATFKVDAKVLGI</sequence>
<dbReference type="RefSeq" id="WP_019386914.1">
    <property type="nucleotide sequence ID" value="NZ_ALIH01000003.1"/>
</dbReference>
<feature type="signal peptide" evidence="1">
    <location>
        <begin position="1"/>
        <end position="17"/>
    </location>
</feature>
<proteinExistence type="predicted"/>
<organism evidence="2 3">
    <name type="scientific">Algibacter luteus</name>
    <dbReference type="NCBI Taxonomy" id="1178825"/>
    <lineage>
        <taxon>Bacteria</taxon>
        <taxon>Pseudomonadati</taxon>
        <taxon>Bacteroidota</taxon>
        <taxon>Flavobacteriia</taxon>
        <taxon>Flavobacteriales</taxon>
        <taxon>Flavobacteriaceae</taxon>
        <taxon>Algibacter</taxon>
    </lineage>
</organism>